<feature type="transmembrane region" description="Helical" evidence="8">
    <location>
        <begin position="436"/>
        <end position="454"/>
    </location>
</feature>
<keyword evidence="6 8" id="KW-0472">Membrane</keyword>
<proteinExistence type="inferred from homology"/>
<comment type="similarity">
    <text evidence="8">Belongs to the CN hydrolase family. Apolipoprotein N-acyltransferase subfamily.</text>
</comment>
<dbReference type="Gene3D" id="3.60.110.10">
    <property type="entry name" value="Carbon-nitrogen hydrolase"/>
    <property type="match status" value="1"/>
</dbReference>
<dbReference type="KEGG" id="nhi:B1s21160_03220"/>
<dbReference type="Pfam" id="PF00795">
    <property type="entry name" value="CN_hydrolase"/>
    <property type="match status" value="1"/>
</dbReference>
<dbReference type="SUPFAM" id="SSF56317">
    <property type="entry name" value="Carbon-nitrogen hydrolase"/>
    <property type="match status" value="1"/>
</dbReference>
<evidence type="ECO:0000313" key="11">
    <source>
        <dbReference type="Proteomes" id="UP000217171"/>
    </source>
</evidence>
<feature type="transmembrane region" description="Helical" evidence="8">
    <location>
        <begin position="46"/>
        <end position="64"/>
    </location>
</feature>
<evidence type="ECO:0000259" key="9">
    <source>
        <dbReference type="PROSITE" id="PS50263"/>
    </source>
</evidence>
<dbReference type="GO" id="GO:0016410">
    <property type="term" value="F:N-acyltransferase activity"/>
    <property type="evidence" value="ECO:0007669"/>
    <property type="project" value="UniProtKB-UniRule"/>
</dbReference>
<dbReference type="InterPro" id="IPR003010">
    <property type="entry name" value="C-N_Hydrolase"/>
</dbReference>
<evidence type="ECO:0000256" key="6">
    <source>
        <dbReference type="ARBA" id="ARBA00023136"/>
    </source>
</evidence>
<evidence type="ECO:0000256" key="8">
    <source>
        <dbReference type="HAMAP-Rule" id="MF_01148"/>
    </source>
</evidence>
<feature type="transmembrane region" description="Helical" evidence="8">
    <location>
        <begin position="160"/>
        <end position="180"/>
    </location>
</feature>
<keyword evidence="11" id="KW-1185">Reference proteome</keyword>
<evidence type="ECO:0000313" key="10">
    <source>
        <dbReference type="EMBL" id="ASY13342.1"/>
    </source>
</evidence>
<organism evidence="10 11">
    <name type="scientific">Candidatus Nanopelagicus hibericus</name>
    <dbReference type="NCBI Taxonomy" id="1884915"/>
    <lineage>
        <taxon>Bacteria</taxon>
        <taxon>Bacillati</taxon>
        <taxon>Actinomycetota</taxon>
        <taxon>Actinomycetes</taxon>
        <taxon>Candidatus Nanopelagicales</taxon>
        <taxon>Candidatus Nanopelagicaceae</taxon>
        <taxon>Candidatus Nanopelagicus</taxon>
    </lineage>
</organism>
<evidence type="ECO:0000256" key="2">
    <source>
        <dbReference type="ARBA" id="ARBA00022475"/>
    </source>
</evidence>
<dbReference type="AlphaFoldDB" id="A0A249K991"/>
<feature type="transmembrane region" description="Helical" evidence="8">
    <location>
        <begin position="70"/>
        <end position="91"/>
    </location>
</feature>
<dbReference type="HAMAP" id="MF_01148">
    <property type="entry name" value="Lnt"/>
    <property type="match status" value="1"/>
</dbReference>
<evidence type="ECO:0000256" key="1">
    <source>
        <dbReference type="ARBA" id="ARBA00004651"/>
    </source>
</evidence>
<feature type="transmembrane region" description="Helical" evidence="8">
    <location>
        <begin position="20"/>
        <end position="37"/>
    </location>
</feature>
<keyword evidence="3 8" id="KW-0808">Transferase</keyword>
<dbReference type="PROSITE" id="PS50263">
    <property type="entry name" value="CN_HYDROLASE"/>
    <property type="match status" value="1"/>
</dbReference>
<dbReference type="NCBIfam" id="TIGR00546">
    <property type="entry name" value="lnt"/>
    <property type="match status" value="1"/>
</dbReference>
<dbReference type="UniPathway" id="UPA00666"/>
<comment type="catalytic activity">
    <reaction evidence="8">
        <text>N-terminal S-1,2-diacyl-sn-glyceryl-L-cysteinyl-[lipoprotein] + a glycerophospholipid = N-acyl-S-1,2-diacyl-sn-glyceryl-L-cysteinyl-[lipoprotein] + a 2-acyl-sn-glycero-3-phospholipid + H(+)</text>
        <dbReference type="Rhea" id="RHEA:48228"/>
        <dbReference type="Rhea" id="RHEA-COMP:14681"/>
        <dbReference type="Rhea" id="RHEA-COMP:14684"/>
        <dbReference type="ChEBI" id="CHEBI:15378"/>
        <dbReference type="ChEBI" id="CHEBI:136912"/>
        <dbReference type="ChEBI" id="CHEBI:140656"/>
        <dbReference type="ChEBI" id="CHEBI:140657"/>
        <dbReference type="ChEBI" id="CHEBI:140660"/>
        <dbReference type="EC" id="2.3.1.269"/>
    </reaction>
</comment>
<feature type="transmembrane region" description="Helical" evidence="8">
    <location>
        <begin position="135"/>
        <end position="153"/>
    </location>
</feature>
<evidence type="ECO:0000256" key="7">
    <source>
        <dbReference type="ARBA" id="ARBA00023315"/>
    </source>
</evidence>
<name>A0A249K991_9ACTN</name>
<accession>A0A249K991</accession>
<keyword evidence="10" id="KW-0449">Lipoprotein</keyword>
<evidence type="ECO:0000256" key="3">
    <source>
        <dbReference type="ARBA" id="ARBA00022679"/>
    </source>
</evidence>
<feature type="transmembrane region" description="Helical" evidence="8">
    <location>
        <begin position="100"/>
        <end position="123"/>
    </location>
</feature>
<feature type="domain" description="CN hydrolase" evidence="9">
    <location>
        <begin position="191"/>
        <end position="426"/>
    </location>
</feature>
<dbReference type="InterPro" id="IPR036526">
    <property type="entry name" value="C-N_Hydrolase_sf"/>
</dbReference>
<dbReference type="RefSeq" id="WP_095672409.1">
    <property type="nucleotide sequence ID" value="NZ_CP016771.1"/>
</dbReference>
<dbReference type="OrthoDB" id="9804277at2"/>
<keyword evidence="4 8" id="KW-0812">Transmembrane</keyword>
<sequence>MTNLLAILFGLLTSFAFEPVALWPFALIGFSGLFWLLNKNYLTQRLLSAYLFGLTFLLTVQHWTSTYVGSIPWLILGFMQATFFILPALFFKRNHRYNQIVFALSVVLVELALRTIPFTGFGWSRVGFTQVDSPIAVLYPLGGAVLVTFYIGLISASRSLISFLLLILVLPVSLIIPPTVSFNQPVKIALVQGGVVNLGLDFNAIAKELFNRHLDQSINSIELNSVDLIIWPENSVDVDIGRNSDVLKKVIDFSRQTNTPLLISGVQKNNEGKLNQAFLFDPQLKQIYTKRYLTPFGEYIPLRSIAEKVSKYTSQVSDISAGTSDTILNIQSSKFQTLICYELIDDSLIRKVEHDFLVIQTNNATFGDTPQLDQQVNIARVRAAETSRYIPYVSTTGVTSFIGPKGEFISQVEKFEPATLFGQIEKAKGLTYAQKYGMYIEMIAIIWLLTLLLMRRRGRS</sequence>
<dbReference type="GO" id="GO:0005886">
    <property type="term" value="C:plasma membrane"/>
    <property type="evidence" value="ECO:0007669"/>
    <property type="project" value="UniProtKB-SubCell"/>
</dbReference>
<dbReference type="PANTHER" id="PTHR38686">
    <property type="entry name" value="APOLIPOPROTEIN N-ACYLTRANSFERASE"/>
    <property type="match status" value="1"/>
</dbReference>
<reference evidence="10 11" key="1">
    <citation type="submission" date="2016-07" db="EMBL/GenBank/DDBJ databases">
        <title>High microdiversification within the ubiquitous acI lineage of Actinobacteria.</title>
        <authorList>
            <person name="Neuenschwander S.M."/>
            <person name="Salcher M."/>
            <person name="Ghai R."/>
            <person name="Pernthaler J."/>
        </authorList>
    </citation>
    <scope>NUCLEOTIDE SEQUENCE [LARGE SCALE GENOMIC DNA]</scope>
    <source>
        <strain evidence="10">MMS-21-160</strain>
    </source>
</reference>
<dbReference type="CDD" id="cd07571">
    <property type="entry name" value="ALP_N-acyl_transferase"/>
    <property type="match status" value="1"/>
</dbReference>
<keyword evidence="2 8" id="KW-1003">Cell membrane</keyword>
<keyword evidence="5 8" id="KW-1133">Transmembrane helix</keyword>
<dbReference type="EMBL" id="CP016771">
    <property type="protein sequence ID" value="ASY13342.1"/>
    <property type="molecule type" value="Genomic_DNA"/>
</dbReference>
<keyword evidence="7 8" id="KW-0012">Acyltransferase</keyword>
<evidence type="ECO:0000256" key="5">
    <source>
        <dbReference type="ARBA" id="ARBA00022989"/>
    </source>
</evidence>
<evidence type="ECO:0000256" key="4">
    <source>
        <dbReference type="ARBA" id="ARBA00022692"/>
    </source>
</evidence>
<protein>
    <recommendedName>
        <fullName evidence="8">Apolipoprotein N-acyltransferase</fullName>
        <shortName evidence="8">ALP N-acyltransferase</shortName>
        <ecNumber evidence="8">2.3.1.269</ecNumber>
    </recommendedName>
</protein>
<dbReference type="Proteomes" id="UP000217171">
    <property type="component" value="Chromosome"/>
</dbReference>
<dbReference type="InterPro" id="IPR004563">
    <property type="entry name" value="Apolipo_AcylTrfase"/>
</dbReference>
<dbReference type="Pfam" id="PF20154">
    <property type="entry name" value="LNT_N"/>
    <property type="match status" value="1"/>
</dbReference>
<dbReference type="EC" id="2.3.1.269" evidence="8"/>
<comment type="subcellular location">
    <subcellularLocation>
        <location evidence="1 8">Cell membrane</location>
        <topology evidence="1 8">Multi-pass membrane protein</topology>
    </subcellularLocation>
</comment>
<gene>
    <name evidence="8" type="primary">lnt</name>
    <name evidence="10" type="ORF">B1s21160_03220</name>
</gene>
<dbReference type="InterPro" id="IPR045378">
    <property type="entry name" value="LNT_N"/>
</dbReference>
<comment type="function">
    <text evidence="8">Catalyzes the phospholipid dependent N-acylation of the N-terminal cysteine of apolipoprotein, the last step in lipoprotein maturation.</text>
</comment>
<comment type="pathway">
    <text evidence="8">Protein modification; lipoprotein biosynthesis (N-acyl transfer).</text>
</comment>
<dbReference type="GO" id="GO:0042158">
    <property type="term" value="P:lipoprotein biosynthetic process"/>
    <property type="evidence" value="ECO:0007669"/>
    <property type="project" value="UniProtKB-UniRule"/>
</dbReference>
<dbReference type="PANTHER" id="PTHR38686:SF1">
    <property type="entry name" value="APOLIPOPROTEIN N-ACYLTRANSFERASE"/>
    <property type="match status" value="1"/>
</dbReference>